<dbReference type="Gene3D" id="4.10.400.10">
    <property type="entry name" value="Low-density Lipoprotein Receptor"/>
    <property type="match status" value="1"/>
</dbReference>
<feature type="signal peptide" evidence="4">
    <location>
        <begin position="1"/>
        <end position="21"/>
    </location>
</feature>
<evidence type="ECO:0000313" key="5">
    <source>
        <dbReference type="EMBL" id="KAJ3662082.1"/>
    </source>
</evidence>
<dbReference type="PANTHER" id="PTHR33939">
    <property type="entry name" value="PROTEIN CBG22215"/>
    <property type="match status" value="1"/>
</dbReference>
<dbReference type="AlphaFoldDB" id="A0AA38IXH3"/>
<organism evidence="5 6">
    <name type="scientific">Zophobas morio</name>
    <dbReference type="NCBI Taxonomy" id="2755281"/>
    <lineage>
        <taxon>Eukaryota</taxon>
        <taxon>Metazoa</taxon>
        <taxon>Ecdysozoa</taxon>
        <taxon>Arthropoda</taxon>
        <taxon>Hexapoda</taxon>
        <taxon>Insecta</taxon>
        <taxon>Pterygota</taxon>
        <taxon>Neoptera</taxon>
        <taxon>Endopterygota</taxon>
        <taxon>Coleoptera</taxon>
        <taxon>Polyphaga</taxon>
        <taxon>Cucujiformia</taxon>
        <taxon>Tenebrionidae</taxon>
        <taxon>Zophobas</taxon>
    </lineage>
</organism>
<dbReference type="EMBL" id="JALNTZ010000002">
    <property type="protein sequence ID" value="KAJ3662082.1"/>
    <property type="molecule type" value="Genomic_DNA"/>
</dbReference>
<dbReference type="PANTHER" id="PTHR33939:SF1">
    <property type="entry name" value="DUF4371 DOMAIN-CONTAINING PROTEIN"/>
    <property type="match status" value="1"/>
</dbReference>
<keyword evidence="3" id="KW-0812">Transmembrane</keyword>
<sequence>MARRTPDLLILFGSCWATATSEQSHRSLVENVEKFYLLLNEQKYIFSNRECQEITVEDYLCREFNPIEIDNNVPCEIRLLRYSEDIEGCEYVHIKASRIEIRWFERNKWIVIALNKTIATVQCGHKTDNVPILGTYMIEANDVCEVNIGRFKIKSYQNSSPEFKVIALPHLDFTTRFSNQTSNFPSIKLESINLDEFRHIKAALELQTKELETIPDGVTNYFQNPNVWRIVLFRSIVLVLVAVTILAAVASGKDQCKRTEFKCHDGQCIAGNRQCNGFQDCADGSDEIPGCTPCNTTYFGEIGRTYELEVKRPTENQMPFLCYLNFTAGGGILGELVQLSFESFAVGTFESFTTEGCPDGFISIKEGNRPTSGGKWCGSAWGYTVYYSETPSVNLTLQLNRFPQQGLSQGCIFIQALGSRTACTKFEFSNKSKIVVILDNASYHLIKLEKPPTKSSKKAILQDHLAEYDITFDPKLTQKQLWALVETSIVNAPIKYEIDILLAQKGIDVLRLPPYHCQYNPIELAWAHCKGFYNKYIHENSNDKDRVSHLWIEALDHFTPQMWQNSIHHCEKLIQADWRKEMGILSPENIPPFVISLADPDSDSDLSDDENNEYIMEVDEPEMNIILQTGPSSSIFWFIFY</sequence>
<dbReference type="Proteomes" id="UP001168821">
    <property type="component" value="Unassembled WGS sequence"/>
</dbReference>
<protein>
    <recommendedName>
        <fullName evidence="7">CUB domain-containing protein</fullName>
    </recommendedName>
</protein>
<keyword evidence="1 2" id="KW-1015">Disulfide bond</keyword>
<dbReference type="InterPro" id="IPR036055">
    <property type="entry name" value="LDL_receptor-like_sf"/>
</dbReference>
<evidence type="ECO:0008006" key="7">
    <source>
        <dbReference type="Google" id="ProtNLM"/>
    </source>
</evidence>
<proteinExistence type="predicted"/>
<evidence type="ECO:0000256" key="1">
    <source>
        <dbReference type="ARBA" id="ARBA00023157"/>
    </source>
</evidence>
<evidence type="ECO:0000256" key="3">
    <source>
        <dbReference type="SAM" id="Phobius"/>
    </source>
</evidence>
<dbReference type="Gene3D" id="3.30.420.10">
    <property type="entry name" value="Ribonuclease H-like superfamily/Ribonuclease H"/>
    <property type="match status" value="1"/>
</dbReference>
<dbReference type="Pfam" id="PF00057">
    <property type="entry name" value="Ldl_recept_a"/>
    <property type="match status" value="1"/>
</dbReference>
<accession>A0AA38IXH3</accession>
<dbReference type="InterPro" id="IPR002172">
    <property type="entry name" value="LDrepeatLR_classA_rpt"/>
</dbReference>
<gene>
    <name evidence="5" type="ORF">Zmor_006445</name>
</gene>
<evidence type="ECO:0000313" key="6">
    <source>
        <dbReference type="Proteomes" id="UP001168821"/>
    </source>
</evidence>
<keyword evidence="3" id="KW-1133">Transmembrane helix</keyword>
<comment type="caution">
    <text evidence="5">The sequence shown here is derived from an EMBL/GenBank/DDBJ whole genome shotgun (WGS) entry which is preliminary data.</text>
</comment>
<feature type="disulfide bond" evidence="2">
    <location>
        <begin position="263"/>
        <end position="281"/>
    </location>
</feature>
<feature type="disulfide bond" evidence="2">
    <location>
        <begin position="256"/>
        <end position="268"/>
    </location>
</feature>
<dbReference type="PROSITE" id="PS50068">
    <property type="entry name" value="LDLRA_2"/>
    <property type="match status" value="1"/>
</dbReference>
<dbReference type="SUPFAM" id="SSF57424">
    <property type="entry name" value="LDL receptor-like module"/>
    <property type="match status" value="1"/>
</dbReference>
<name>A0AA38IXH3_9CUCU</name>
<keyword evidence="4" id="KW-0732">Signal</keyword>
<dbReference type="GO" id="GO:0003676">
    <property type="term" value="F:nucleic acid binding"/>
    <property type="evidence" value="ECO:0007669"/>
    <property type="project" value="InterPro"/>
</dbReference>
<evidence type="ECO:0000256" key="2">
    <source>
        <dbReference type="PROSITE-ProRule" id="PRU00124"/>
    </source>
</evidence>
<reference evidence="5" key="1">
    <citation type="journal article" date="2023" name="G3 (Bethesda)">
        <title>Whole genome assemblies of Zophobas morio and Tenebrio molitor.</title>
        <authorList>
            <person name="Kaur S."/>
            <person name="Stinson S.A."/>
            <person name="diCenzo G.C."/>
        </authorList>
    </citation>
    <scope>NUCLEOTIDE SEQUENCE</scope>
    <source>
        <strain evidence="5">QUZm001</strain>
    </source>
</reference>
<feature type="chain" id="PRO_5041246608" description="CUB domain-containing protein" evidence="4">
    <location>
        <begin position="22"/>
        <end position="641"/>
    </location>
</feature>
<dbReference type="PROSITE" id="PS01209">
    <property type="entry name" value="LDLRA_1"/>
    <property type="match status" value="1"/>
</dbReference>
<dbReference type="InterPro" id="IPR023415">
    <property type="entry name" value="LDLR_class-A_CS"/>
</dbReference>
<comment type="caution">
    <text evidence="2">Lacks conserved residue(s) required for the propagation of feature annotation.</text>
</comment>
<dbReference type="SMART" id="SM00192">
    <property type="entry name" value="LDLa"/>
    <property type="match status" value="1"/>
</dbReference>
<dbReference type="InterPro" id="IPR036397">
    <property type="entry name" value="RNaseH_sf"/>
</dbReference>
<keyword evidence="3" id="KW-0472">Membrane</keyword>
<evidence type="ECO:0000256" key="4">
    <source>
        <dbReference type="SAM" id="SignalP"/>
    </source>
</evidence>
<feature type="transmembrane region" description="Helical" evidence="3">
    <location>
        <begin position="227"/>
        <end position="249"/>
    </location>
</feature>
<keyword evidence="6" id="KW-1185">Reference proteome</keyword>
<dbReference type="CDD" id="cd00112">
    <property type="entry name" value="LDLa"/>
    <property type="match status" value="1"/>
</dbReference>